<reference evidence="1 2" key="1">
    <citation type="submission" date="2019-06" db="EMBL/GenBank/DDBJ databases">
        <title>Whole genome shotgun sequence of Microbacterium liquefaciens NBRC 15037.</title>
        <authorList>
            <person name="Hosoyama A."/>
            <person name="Uohara A."/>
            <person name="Ohji S."/>
            <person name="Ichikawa N."/>
        </authorList>
    </citation>
    <scope>NUCLEOTIDE SEQUENCE [LARGE SCALE GENOMIC DNA]</scope>
    <source>
        <strain evidence="1 2">NBRC 15037</strain>
    </source>
</reference>
<evidence type="ECO:0000313" key="2">
    <source>
        <dbReference type="Proteomes" id="UP000317410"/>
    </source>
</evidence>
<dbReference type="InterPro" id="IPR032710">
    <property type="entry name" value="NTF2-like_dom_sf"/>
</dbReference>
<evidence type="ECO:0008006" key="3">
    <source>
        <dbReference type="Google" id="ProtNLM"/>
    </source>
</evidence>
<accession>A0A4Y4B4G1</accession>
<comment type="caution">
    <text evidence="1">The sequence shown here is derived from an EMBL/GenBank/DDBJ whole genome shotgun (WGS) entry which is preliminary data.</text>
</comment>
<name>A0A4Y4B4G1_MICMQ</name>
<dbReference type="RefSeq" id="WP_141386546.1">
    <property type="nucleotide sequence ID" value="NZ_BJNQ01000009.1"/>
</dbReference>
<proteinExistence type="predicted"/>
<dbReference type="SUPFAM" id="SSF54427">
    <property type="entry name" value="NTF2-like"/>
    <property type="match status" value="1"/>
</dbReference>
<dbReference type="AlphaFoldDB" id="A0A4Y4B4G1"/>
<dbReference type="EMBL" id="BJNQ01000009">
    <property type="protein sequence ID" value="GEC75465.1"/>
    <property type="molecule type" value="Genomic_DNA"/>
</dbReference>
<dbReference type="Gene3D" id="3.10.450.50">
    <property type="match status" value="1"/>
</dbReference>
<evidence type="ECO:0000313" key="1">
    <source>
        <dbReference type="EMBL" id="GEC75465.1"/>
    </source>
</evidence>
<sequence>MTTSDDTISRYLTRYADSLTAFDAETAASLWSTPGTIVNDRSSGVLESRDAMIDGLRHSYPIYQRLGLASVGFELLERRDLSDRLVLVRVRWLFFDAGGVQLTDTDSYYLLRDEDEEGLQACVCVETDAAQKLQALATERGVDLTAAP</sequence>
<protein>
    <recommendedName>
        <fullName evidence="3">SnoaL-like domain-containing protein</fullName>
    </recommendedName>
</protein>
<dbReference type="Proteomes" id="UP000317410">
    <property type="component" value="Unassembled WGS sequence"/>
</dbReference>
<gene>
    <name evidence="1" type="ORF">MLI01_16100</name>
</gene>
<organism evidence="1 2">
    <name type="scientific">Microbacterium maritypicum</name>
    <name type="common">Microbacterium liquefaciens</name>
    <dbReference type="NCBI Taxonomy" id="33918"/>
    <lineage>
        <taxon>Bacteria</taxon>
        <taxon>Bacillati</taxon>
        <taxon>Actinomycetota</taxon>
        <taxon>Actinomycetes</taxon>
        <taxon>Micrococcales</taxon>
        <taxon>Microbacteriaceae</taxon>
        <taxon>Microbacterium</taxon>
    </lineage>
</organism>